<dbReference type="Pfam" id="PF13354">
    <property type="entry name" value="Beta-lactamase2"/>
    <property type="match status" value="1"/>
</dbReference>
<name>A0ABP6Q3K8_9ACTN</name>
<evidence type="ECO:0000313" key="4">
    <source>
        <dbReference type="Proteomes" id="UP001501237"/>
    </source>
</evidence>
<dbReference type="InterPro" id="IPR012338">
    <property type="entry name" value="Beta-lactam/transpept-like"/>
</dbReference>
<reference evidence="4" key="1">
    <citation type="journal article" date="2019" name="Int. J. Syst. Evol. Microbiol.">
        <title>The Global Catalogue of Microorganisms (GCM) 10K type strain sequencing project: providing services to taxonomists for standard genome sequencing and annotation.</title>
        <authorList>
            <consortium name="The Broad Institute Genomics Platform"/>
            <consortium name="The Broad Institute Genome Sequencing Center for Infectious Disease"/>
            <person name="Wu L."/>
            <person name="Ma J."/>
        </authorList>
    </citation>
    <scope>NUCLEOTIDE SEQUENCE [LARGE SCALE GENOMIC DNA]</scope>
    <source>
        <strain evidence="4">JCM 9377</strain>
    </source>
</reference>
<organism evidence="3 4">
    <name type="scientific">Actinocorallia longicatena</name>
    <dbReference type="NCBI Taxonomy" id="111803"/>
    <lineage>
        <taxon>Bacteria</taxon>
        <taxon>Bacillati</taxon>
        <taxon>Actinomycetota</taxon>
        <taxon>Actinomycetes</taxon>
        <taxon>Streptosporangiales</taxon>
        <taxon>Thermomonosporaceae</taxon>
        <taxon>Actinocorallia</taxon>
    </lineage>
</organism>
<evidence type="ECO:0000256" key="1">
    <source>
        <dbReference type="SAM" id="MobiDB-lite"/>
    </source>
</evidence>
<keyword evidence="4" id="KW-1185">Reference proteome</keyword>
<protein>
    <recommendedName>
        <fullName evidence="2">Beta-lactamase class A catalytic domain-containing protein</fullName>
    </recommendedName>
</protein>
<dbReference type="Proteomes" id="UP001501237">
    <property type="component" value="Unassembled WGS sequence"/>
</dbReference>
<proteinExistence type="predicted"/>
<dbReference type="SUPFAM" id="SSF56601">
    <property type="entry name" value="beta-lactamase/transpeptidase-like"/>
    <property type="match status" value="1"/>
</dbReference>
<dbReference type="EMBL" id="BAAAUV010000002">
    <property type="protein sequence ID" value="GAA3199048.1"/>
    <property type="molecule type" value="Genomic_DNA"/>
</dbReference>
<evidence type="ECO:0000259" key="2">
    <source>
        <dbReference type="Pfam" id="PF13354"/>
    </source>
</evidence>
<comment type="caution">
    <text evidence="3">The sequence shown here is derived from an EMBL/GenBank/DDBJ whole genome shotgun (WGS) entry which is preliminary data.</text>
</comment>
<dbReference type="RefSeq" id="WP_344822848.1">
    <property type="nucleotide sequence ID" value="NZ_BAAAUV010000002.1"/>
</dbReference>
<dbReference type="PANTHER" id="PTHR35333:SF3">
    <property type="entry name" value="BETA-LACTAMASE-TYPE TRANSPEPTIDASE FOLD CONTAINING PROTEIN"/>
    <property type="match status" value="1"/>
</dbReference>
<accession>A0ABP6Q3K8</accession>
<feature type="domain" description="Beta-lactamase class A catalytic" evidence="2">
    <location>
        <begin position="137"/>
        <end position="277"/>
    </location>
</feature>
<dbReference type="PANTHER" id="PTHR35333">
    <property type="entry name" value="BETA-LACTAMASE"/>
    <property type="match status" value="1"/>
</dbReference>
<feature type="region of interest" description="Disordered" evidence="1">
    <location>
        <begin position="31"/>
        <end position="56"/>
    </location>
</feature>
<feature type="compositionally biased region" description="Low complexity" evidence="1">
    <location>
        <begin position="31"/>
        <end position="55"/>
    </location>
</feature>
<sequence>MGFGRMAAGLGLAAAVCCGCSSGQAPRAERASASVPPAGPSSTAAPTASPTAVPVKPKKFDKAALDRELRRYLGGRASGAGIHVLDRTTGRRYSYRPDTEFVTASVAKLDILMTLLLKRQKAHRGLSADEKYDAGIMIRESDNFAADRNFRRAGSATGVNAANRRSFRLKHTEAIDAQCLDLLCWSLTRTTPRDQERLMENLFSGPLERKHRDFVLGLMSEVVKDQRWGVGAGALKGDRVYNKNGWMTHQRDGDRWAVNSVGRIEGHGHDLLVAVMTNHNPSMGYGITTAEHLVARVADAFRATTPAV</sequence>
<evidence type="ECO:0000313" key="3">
    <source>
        <dbReference type="EMBL" id="GAA3199048.1"/>
    </source>
</evidence>
<dbReference type="InterPro" id="IPR045155">
    <property type="entry name" value="Beta-lactam_cat"/>
</dbReference>
<dbReference type="Gene3D" id="3.40.710.10">
    <property type="entry name" value="DD-peptidase/beta-lactamase superfamily"/>
    <property type="match status" value="1"/>
</dbReference>
<gene>
    <name evidence="3" type="ORF">GCM10010468_11150</name>
</gene>
<dbReference type="InterPro" id="IPR000871">
    <property type="entry name" value="Beta-lactam_class-A"/>
</dbReference>